<dbReference type="EMBL" id="JANPWB010000015">
    <property type="protein sequence ID" value="KAJ1089913.1"/>
    <property type="molecule type" value="Genomic_DNA"/>
</dbReference>
<reference evidence="2" key="1">
    <citation type="journal article" date="2022" name="bioRxiv">
        <title>Sequencing and chromosome-scale assembly of the giantPleurodeles waltlgenome.</title>
        <authorList>
            <person name="Brown T."/>
            <person name="Elewa A."/>
            <person name="Iarovenko S."/>
            <person name="Subramanian E."/>
            <person name="Araus A.J."/>
            <person name="Petzold A."/>
            <person name="Susuki M."/>
            <person name="Suzuki K.-i.T."/>
            <person name="Hayashi T."/>
            <person name="Toyoda A."/>
            <person name="Oliveira C."/>
            <person name="Osipova E."/>
            <person name="Leigh N.D."/>
            <person name="Simon A."/>
            <person name="Yun M.H."/>
        </authorList>
    </citation>
    <scope>NUCLEOTIDE SEQUENCE</scope>
    <source>
        <strain evidence="2">20211129_DDA</strain>
        <tissue evidence="2">Liver</tissue>
    </source>
</reference>
<name>A0AAV7LKG5_PLEWA</name>
<organism evidence="2 3">
    <name type="scientific">Pleurodeles waltl</name>
    <name type="common">Iberian ribbed newt</name>
    <dbReference type="NCBI Taxonomy" id="8319"/>
    <lineage>
        <taxon>Eukaryota</taxon>
        <taxon>Metazoa</taxon>
        <taxon>Chordata</taxon>
        <taxon>Craniata</taxon>
        <taxon>Vertebrata</taxon>
        <taxon>Euteleostomi</taxon>
        <taxon>Amphibia</taxon>
        <taxon>Batrachia</taxon>
        <taxon>Caudata</taxon>
        <taxon>Salamandroidea</taxon>
        <taxon>Salamandridae</taxon>
        <taxon>Pleurodelinae</taxon>
        <taxon>Pleurodeles</taxon>
    </lineage>
</organism>
<dbReference type="AlphaFoldDB" id="A0AAV7LKG5"/>
<keyword evidence="3" id="KW-1185">Reference proteome</keyword>
<dbReference type="Proteomes" id="UP001066276">
    <property type="component" value="Chromosome 11"/>
</dbReference>
<evidence type="ECO:0000313" key="3">
    <source>
        <dbReference type="Proteomes" id="UP001066276"/>
    </source>
</evidence>
<gene>
    <name evidence="2" type="ORF">NDU88_003053</name>
</gene>
<comment type="caution">
    <text evidence="2">The sequence shown here is derived from an EMBL/GenBank/DDBJ whole genome shotgun (WGS) entry which is preliminary data.</text>
</comment>
<evidence type="ECO:0000313" key="2">
    <source>
        <dbReference type="EMBL" id="KAJ1089913.1"/>
    </source>
</evidence>
<sequence length="137" mass="14431">MGSPAAQRRLSSPVPFFGHLRIALPHLGPGAPQSCLRFSPEGLPGFRPLAPGDNRPEPPRQFEPIALARQRLPAPPEAPAHRGGEGPRSTSESMGRVHVPHVADPGRGPGHIQGPSPVQRSPPGIKSPEDGTLVSQN</sequence>
<protein>
    <submittedName>
        <fullName evidence="2">Uncharacterized protein</fullName>
    </submittedName>
</protein>
<feature type="region of interest" description="Disordered" evidence="1">
    <location>
        <begin position="28"/>
        <end position="137"/>
    </location>
</feature>
<accession>A0AAV7LKG5</accession>
<proteinExistence type="predicted"/>
<evidence type="ECO:0000256" key="1">
    <source>
        <dbReference type="SAM" id="MobiDB-lite"/>
    </source>
</evidence>